<keyword evidence="2" id="KW-0378">Hydrolase</keyword>
<dbReference type="GO" id="GO:0016787">
    <property type="term" value="F:hydrolase activity"/>
    <property type="evidence" value="ECO:0007669"/>
    <property type="project" value="UniProtKB-KW"/>
</dbReference>
<dbReference type="Proteomes" id="UP001161691">
    <property type="component" value="Unassembled WGS sequence"/>
</dbReference>
<sequence>MNAQVSGLSVVSTAPASMAVIVQPGFLTIADRVVEVPAETKLPIRPAGQRQYLDQVYTIRGVGTASPSWWNGEDIRGSGGVPYQRMVPGTLAVYSSDRGTKYAPDADYAYDYHWGTVKRMSGGRIAEGETLSLDYAVWLCRYDAIALREDGSLTVVEGDVDAPDSRELLLPEPPRVKDGFVLAHIFTGWGQSCVYGGESAVSSMSTSSPPVTLRGRYEDIVRRTYYIEIEPNPGGSPLIRMGASGEDYGTGLTLTRESLRWTTARTFEWDEELPLVMETAYGFEVDWGLGLAFPLPSRGDVDAPLRFVIEAIPEMILDCRPVLAGTTPASTIPLEQTGHLADFRRAIAEGRPLRIAFFGESATRSGLWPYQVMEGLRARYPDARLFSSNVAVGGEQSVMGIHRLEKEVLAVAPDLVVLEYMINDACSGHAEAHIERTVRAIVERVLEYGAACMIVMANGVNPLFTKHGAKRNIRRYYALYRRLASEYGVAFVGGFEYFDNLHRFGKYFVTELKGNMVNHAFGNEDTGWGPFDRVLGEAMLDALG</sequence>
<name>A0ABT6TDU4_9BACL</name>
<dbReference type="Gene3D" id="3.40.50.1110">
    <property type="entry name" value="SGNH hydrolase"/>
    <property type="match status" value="1"/>
</dbReference>
<evidence type="ECO:0000259" key="1">
    <source>
        <dbReference type="Pfam" id="PF13472"/>
    </source>
</evidence>
<comment type="caution">
    <text evidence="2">The sequence shown here is derived from an EMBL/GenBank/DDBJ whole genome shotgun (WGS) entry which is preliminary data.</text>
</comment>
<reference evidence="2" key="1">
    <citation type="submission" date="2023-04" db="EMBL/GenBank/DDBJ databases">
        <title>Comparative genomic analysis of Cohnella hashimotonis sp. nov., isolated from the International Space Station.</title>
        <authorList>
            <person name="Venkateswaran K."/>
            <person name="Simpson A."/>
        </authorList>
    </citation>
    <scope>NUCLEOTIDE SEQUENCE</scope>
    <source>
        <strain evidence="2">F6_2S_P_1</strain>
    </source>
</reference>
<dbReference type="EC" id="3.1.-.-" evidence="2"/>
<dbReference type="PANTHER" id="PTHR30383:SF5">
    <property type="entry name" value="SGNH HYDROLASE-TYPE ESTERASE DOMAIN-CONTAINING PROTEIN"/>
    <property type="match status" value="1"/>
</dbReference>
<dbReference type="SUPFAM" id="SSF52266">
    <property type="entry name" value="SGNH hydrolase"/>
    <property type="match status" value="1"/>
</dbReference>
<evidence type="ECO:0000313" key="3">
    <source>
        <dbReference type="Proteomes" id="UP001161691"/>
    </source>
</evidence>
<evidence type="ECO:0000313" key="2">
    <source>
        <dbReference type="EMBL" id="MDI4644761.1"/>
    </source>
</evidence>
<dbReference type="InterPro" id="IPR013830">
    <property type="entry name" value="SGNH_hydro"/>
</dbReference>
<dbReference type="EMBL" id="JAGRPV010000001">
    <property type="protein sequence ID" value="MDI4644761.1"/>
    <property type="molecule type" value="Genomic_DNA"/>
</dbReference>
<dbReference type="InterPro" id="IPR036514">
    <property type="entry name" value="SGNH_hydro_sf"/>
</dbReference>
<dbReference type="Pfam" id="PF13472">
    <property type="entry name" value="Lipase_GDSL_2"/>
    <property type="match status" value="1"/>
</dbReference>
<protein>
    <submittedName>
        <fullName evidence="2">SGNH/GDSL hydrolase family protein</fullName>
        <ecNumber evidence="2">3.1.-.-</ecNumber>
    </submittedName>
</protein>
<dbReference type="InterPro" id="IPR051532">
    <property type="entry name" value="Ester_Hydrolysis_Enzymes"/>
</dbReference>
<keyword evidence="3" id="KW-1185">Reference proteome</keyword>
<dbReference type="RefSeq" id="WP_282907747.1">
    <property type="nucleotide sequence ID" value="NZ_JAGRPV010000001.1"/>
</dbReference>
<gene>
    <name evidence="2" type="ORF">KB449_07280</name>
</gene>
<feature type="domain" description="SGNH hydrolase-type esterase" evidence="1">
    <location>
        <begin position="358"/>
        <end position="496"/>
    </location>
</feature>
<dbReference type="PANTHER" id="PTHR30383">
    <property type="entry name" value="THIOESTERASE 1/PROTEASE 1/LYSOPHOSPHOLIPASE L1"/>
    <property type="match status" value="1"/>
</dbReference>
<organism evidence="2 3">
    <name type="scientific">Cohnella hashimotonis</name>
    <dbReference type="NCBI Taxonomy" id="2826895"/>
    <lineage>
        <taxon>Bacteria</taxon>
        <taxon>Bacillati</taxon>
        <taxon>Bacillota</taxon>
        <taxon>Bacilli</taxon>
        <taxon>Bacillales</taxon>
        <taxon>Paenibacillaceae</taxon>
        <taxon>Cohnella</taxon>
    </lineage>
</organism>
<proteinExistence type="predicted"/>
<accession>A0ABT6TDU4</accession>